<feature type="domain" description="Helicase C-terminal" evidence="13">
    <location>
        <begin position="565"/>
        <end position="726"/>
    </location>
</feature>
<dbReference type="GO" id="GO:0003724">
    <property type="term" value="F:RNA helicase activity"/>
    <property type="evidence" value="ECO:0007669"/>
    <property type="project" value="UniProtKB-EC"/>
</dbReference>
<dbReference type="PROSITE" id="PS51194">
    <property type="entry name" value="HELICASE_CTER"/>
    <property type="match status" value="1"/>
</dbReference>
<comment type="domain">
    <text evidence="10">The Q motif is unique to and characteristic of the DEAD box family of RNA helicases and controls ATP binding and hydrolysis.</text>
</comment>
<feature type="compositionally biased region" description="Polar residues" evidence="11">
    <location>
        <begin position="862"/>
        <end position="880"/>
    </location>
</feature>
<dbReference type="OrthoDB" id="422663at2759"/>
<comment type="similarity">
    <text evidence="10">Belongs to the DEAD box helicase family.</text>
</comment>
<dbReference type="GO" id="GO:0016787">
    <property type="term" value="F:hydrolase activity"/>
    <property type="evidence" value="ECO:0007669"/>
    <property type="project" value="UniProtKB-KW"/>
</dbReference>
<accession>A0A1R0H9I8</accession>
<dbReference type="Pfam" id="PF13959">
    <property type="entry name" value="CTE_SPB4"/>
    <property type="match status" value="1"/>
</dbReference>
<dbReference type="SMART" id="SM00490">
    <property type="entry name" value="HELICc"/>
    <property type="match status" value="1"/>
</dbReference>
<feature type="compositionally biased region" description="Low complexity" evidence="11">
    <location>
        <begin position="850"/>
        <end position="861"/>
    </location>
</feature>
<dbReference type="PROSITE" id="PS51195">
    <property type="entry name" value="Q_MOTIF"/>
    <property type="match status" value="1"/>
</dbReference>
<organism evidence="15 16">
    <name type="scientific">Smittium mucronatum</name>
    <dbReference type="NCBI Taxonomy" id="133383"/>
    <lineage>
        <taxon>Eukaryota</taxon>
        <taxon>Fungi</taxon>
        <taxon>Fungi incertae sedis</taxon>
        <taxon>Zoopagomycota</taxon>
        <taxon>Kickxellomycotina</taxon>
        <taxon>Harpellomycetes</taxon>
        <taxon>Harpellales</taxon>
        <taxon>Legeriomycetaceae</taxon>
        <taxon>Smittium</taxon>
    </lineage>
</organism>
<evidence type="ECO:0000256" key="4">
    <source>
        <dbReference type="ARBA" id="ARBA00022741"/>
    </source>
</evidence>
<dbReference type="AlphaFoldDB" id="A0A1R0H9I8"/>
<dbReference type="SMART" id="SM00487">
    <property type="entry name" value="DEXDc"/>
    <property type="match status" value="1"/>
</dbReference>
<feature type="domain" description="Helicase ATP-binding" evidence="12">
    <location>
        <begin position="199"/>
        <end position="441"/>
    </location>
</feature>
<dbReference type="GO" id="GO:0005730">
    <property type="term" value="C:nucleolus"/>
    <property type="evidence" value="ECO:0007669"/>
    <property type="project" value="UniProtKB-SubCell"/>
</dbReference>
<protein>
    <recommendedName>
        <fullName evidence="10">ATP-dependent RNA helicase</fullName>
        <ecNumber evidence="10">3.6.4.13</ecNumber>
    </recommendedName>
</protein>
<dbReference type="Pfam" id="PF00271">
    <property type="entry name" value="Helicase_C"/>
    <property type="match status" value="1"/>
</dbReference>
<evidence type="ECO:0000256" key="2">
    <source>
        <dbReference type="ARBA" id="ARBA00022517"/>
    </source>
</evidence>
<evidence type="ECO:0000256" key="6">
    <source>
        <dbReference type="ARBA" id="ARBA00022806"/>
    </source>
</evidence>
<dbReference type="GO" id="GO:0005524">
    <property type="term" value="F:ATP binding"/>
    <property type="evidence" value="ECO:0007669"/>
    <property type="project" value="UniProtKB-UniRule"/>
</dbReference>
<gene>
    <name evidence="15" type="ORF">AYI68_g17</name>
</gene>
<feature type="domain" description="DEAD-box RNA helicase Q" evidence="14">
    <location>
        <begin position="155"/>
        <end position="184"/>
    </location>
</feature>
<dbReference type="InterPro" id="IPR014014">
    <property type="entry name" value="RNA_helicase_DEAD_Q_motif"/>
</dbReference>
<feature type="compositionally biased region" description="Acidic residues" evidence="11">
    <location>
        <begin position="561"/>
        <end position="574"/>
    </location>
</feature>
<feature type="region of interest" description="Disordered" evidence="11">
    <location>
        <begin position="844"/>
        <end position="896"/>
    </location>
</feature>
<keyword evidence="4 10" id="KW-0547">Nucleotide-binding</keyword>
<dbReference type="EMBL" id="LSSL01000004">
    <property type="protein sequence ID" value="OLY85786.1"/>
    <property type="molecule type" value="Genomic_DNA"/>
</dbReference>
<keyword evidence="2" id="KW-0690">Ribosome biogenesis</keyword>
<dbReference type="Proteomes" id="UP000187455">
    <property type="component" value="Unassembled WGS sequence"/>
</dbReference>
<dbReference type="EC" id="3.6.4.13" evidence="10"/>
<evidence type="ECO:0000256" key="11">
    <source>
        <dbReference type="SAM" id="MobiDB-lite"/>
    </source>
</evidence>
<comment type="caution">
    <text evidence="15">The sequence shown here is derived from an EMBL/GenBank/DDBJ whole genome shotgun (WGS) entry which is preliminary data.</text>
</comment>
<dbReference type="InterPro" id="IPR025313">
    <property type="entry name" value="SPB4-like_CTE"/>
</dbReference>
<comment type="function">
    <text evidence="10">RNA helicase.</text>
</comment>
<evidence type="ECO:0000313" key="15">
    <source>
        <dbReference type="EMBL" id="OLY85786.1"/>
    </source>
</evidence>
<dbReference type="Pfam" id="PF00270">
    <property type="entry name" value="DEAD"/>
    <property type="match status" value="1"/>
</dbReference>
<proteinExistence type="inferred from homology"/>
<evidence type="ECO:0000256" key="3">
    <source>
        <dbReference type="ARBA" id="ARBA00022552"/>
    </source>
</evidence>
<reference evidence="15 16" key="1">
    <citation type="journal article" date="2016" name="Mol. Biol. Evol.">
        <title>Genome-Wide Survey of Gut Fungi (Harpellales) Reveals the First Horizontally Transferred Ubiquitin Gene from a Mosquito Host.</title>
        <authorList>
            <person name="Wang Y."/>
            <person name="White M.M."/>
            <person name="Kvist S."/>
            <person name="Moncalvo J.M."/>
        </authorList>
    </citation>
    <scope>NUCLEOTIDE SEQUENCE [LARGE SCALE GENOMIC DNA]</scope>
    <source>
        <strain evidence="15 16">ALG-7-W6</strain>
    </source>
</reference>
<keyword evidence="3" id="KW-0698">rRNA processing</keyword>
<evidence type="ECO:0000256" key="9">
    <source>
        <dbReference type="PROSITE-ProRule" id="PRU00552"/>
    </source>
</evidence>
<dbReference type="SMART" id="SM01178">
    <property type="entry name" value="DUF4217"/>
    <property type="match status" value="1"/>
</dbReference>
<evidence type="ECO:0000256" key="7">
    <source>
        <dbReference type="ARBA" id="ARBA00022840"/>
    </source>
</evidence>
<comment type="catalytic activity">
    <reaction evidence="10">
        <text>ATP + H2O = ADP + phosphate + H(+)</text>
        <dbReference type="Rhea" id="RHEA:13065"/>
        <dbReference type="ChEBI" id="CHEBI:15377"/>
        <dbReference type="ChEBI" id="CHEBI:15378"/>
        <dbReference type="ChEBI" id="CHEBI:30616"/>
        <dbReference type="ChEBI" id="CHEBI:43474"/>
        <dbReference type="ChEBI" id="CHEBI:456216"/>
        <dbReference type="EC" id="3.6.4.13"/>
    </reaction>
</comment>
<keyword evidence="7 10" id="KW-0067">ATP-binding</keyword>
<keyword evidence="6 10" id="KW-0347">Helicase</keyword>
<evidence type="ECO:0000256" key="8">
    <source>
        <dbReference type="ARBA" id="ARBA00022884"/>
    </source>
</evidence>
<evidence type="ECO:0000256" key="10">
    <source>
        <dbReference type="RuleBase" id="RU365068"/>
    </source>
</evidence>
<dbReference type="PANTHER" id="PTHR24031">
    <property type="entry name" value="RNA HELICASE"/>
    <property type="match status" value="1"/>
</dbReference>
<dbReference type="STRING" id="133383.A0A1R0H9I8"/>
<evidence type="ECO:0000313" key="16">
    <source>
        <dbReference type="Proteomes" id="UP000187455"/>
    </source>
</evidence>
<keyword evidence="8 10" id="KW-0694">RNA-binding</keyword>
<feature type="region of interest" description="Disordered" evidence="11">
    <location>
        <begin position="546"/>
        <end position="593"/>
    </location>
</feature>
<evidence type="ECO:0000259" key="13">
    <source>
        <dbReference type="PROSITE" id="PS51194"/>
    </source>
</evidence>
<feature type="region of interest" description="Disordered" evidence="11">
    <location>
        <begin position="67"/>
        <end position="108"/>
    </location>
</feature>
<evidence type="ECO:0000259" key="12">
    <source>
        <dbReference type="PROSITE" id="PS51192"/>
    </source>
</evidence>
<evidence type="ECO:0000256" key="1">
    <source>
        <dbReference type="ARBA" id="ARBA00004604"/>
    </source>
</evidence>
<feature type="compositionally biased region" description="Basic and acidic residues" evidence="11">
    <location>
        <begin position="575"/>
        <end position="593"/>
    </location>
</feature>
<dbReference type="GO" id="GO:0003723">
    <property type="term" value="F:RNA binding"/>
    <property type="evidence" value="ECO:0007669"/>
    <property type="project" value="UniProtKB-UniRule"/>
</dbReference>
<dbReference type="InterPro" id="IPR014001">
    <property type="entry name" value="Helicase_ATP-bd"/>
</dbReference>
<feature type="short sequence motif" description="Q motif" evidence="9">
    <location>
        <begin position="155"/>
        <end position="184"/>
    </location>
</feature>
<evidence type="ECO:0000256" key="5">
    <source>
        <dbReference type="ARBA" id="ARBA00022801"/>
    </source>
</evidence>
<dbReference type="InterPro" id="IPR011545">
    <property type="entry name" value="DEAD/DEAH_box_helicase_dom"/>
</dbReference>
<dbReference type="InterPro" id="IPR027417">
    <property type="entry name" value="P-loop_NTPase"/>
</dbReference>
<name>A0A1R0H9I8_9FUNG</name>
<comment type="subcellular location">
    <subcellularLocation>
        <location evidence="1">Nucleus</location>
        <location evidence="1">Nucleolus</location>
    </subcellularLocation>
</comment>
<keyword evidence="16" id="KW-1185">Reference proteome</keyword>
<dbReference type="CDD" id="cd18787">
    <property type="entry name" value="SF2_C_DEAD"/>
    <property type="match status" value="1"/>
</dbReference>
<dbReference type="GO" id="GO:0006364">
    <property type="term" value="P:rRNA processing"/>
    <property type="evidence" value="ECO:0007669"/>
    <property type="project" value="UniProtKB-KW"/>
</dbReference>
<keyword evidence="5 10" id="KW-0378">Hydrolase</keyword>
<dbReference type="SUPFAM" id="SSF52540">
    <property type="entry name" value="P-loop containing nucleoside triphosphate hydrolases"/>
    <property type="match status" value="2"/>
</dbReference>
<evidence type="ECO:0000259" key="14">
    <source>
        <dbReference type="PROSITE" id="PS51195"/>
    </source>
</evidence>
<dbReference type="InterPro" id="IPR001650">
    <property type="entry name" value="Helicase_C-like"/>
</dbReference>
<sequence length="896" mass="99762">MSDFILNIDSNSDQIPAFRETIKSKGNWKQRRKVEKDLKRKHKKIYQAKVQASTNLEVQDIHNDEIDSEGEYKELPQNPKKRALTRQEKVDSDDEIAPSKEPQKQEVINYKTKSTSLFTSIVPATQTQTLETDSIETRGDNFLKVSSNNVINSESGFVELGLLPFFSSHLQEKLSIEKPTEIQRLVLSNSLSPNTISSKSSTYSNRDCFIRAETGSGKTLSYLLPIINRLLLATQDCSRVSSQSNTTPKTSDFPTRKLGTMAIILTPTRELAKQVYETASKLVNISRSSYSQEKDKDTDVSNPSSADSIRSHWIVTGVAIGGDKKQSEKARLRKGVTILACTPGRLLDHLKTTSSFNTFNLKWLVLDEADQLLELGFQDTLNEIIQLLSEKSPFNGELSVKNSFLSSPHIPKSRINILCSATLKGDVKKLAQVSLNNPIFFNSHKLQPDTILDSSGNKVVVFSDDSKNESTSQKSMDVDFDIPDQLEQDFLVVPPKLKLVALASLLNLITNQSKNSKIIVFLSCRDSVNFYYDLFSNAWLHGEQTNTSQNITTPPSASDSENSDNEDDVESEEPNDTKTLPETDQKTEDSTKKSLKIEVSKISKFLANTSVYRLHGSLSQPIRSATISNFTSSPKPGDPTNAKILFCTDVASRGLDLPLVSHIVQYDAPTDISGYVHRIGRTARLGQLGKAVLFLMPSEIDYLKLLTEKNISIKRINFKNYINPESPDSKFLSSVARSSKVTNSVTGSNELEILLKVYSVVQGGKASKWMDSATELQLAFEKFVLSSNEATQLSKSAFTSSVRAYATHSPSQKRIFHIKNLHLGHYAKSFGLREAPKTISVGNKVHSTSNKKQQNENKNSNDGNYTRPTKPKISQISEFSVGTIESMMGPRTKKHK</sequence>
<dbReference type="PROSITE" id="PS51192">
    <property type="entry name" value="HELICASE_ATP_BIND_1"/>
    <property type="match status" value="1"/>
</dbReference>
<dbReference type="Gene3D" id="3.40.50.300">
    <property type="entry name" value="P-loop containing nucleotide triphosphate hydrolases"/>
    <property type="match status" value="2"/>
</dbReference>